<dbReference type="AlphaFoldDB" id="A0A7S2RGB1"/>
<dbReference type="InterPro" id="IPR036412">
    <property type="entry name" value="HAD-like_sf"/>
</dbReference>
<dbReference type="Gene3D" id="3.40.50.1000">
    <property type="entry name" value="HAD superfamily/HAD-like"/>
    <property type="match status" value="1"/>
</dbReference>
<dbReference type="EMBL" id="HBHK01004566">
    <property type="protein sequence ID" value="CAD9669205.1"/>
    <property type="molecule type" value="Transcribed_RNA"/>
</dbReference>
<dbReference type="InterPro" id="IPR013783">
    <property type="entry name" value="Ig-like_fold"/>
</dbReference>
<comment type="similarity">
    <text evidence="1">In the N-terminal section; belongs to the glycosyltransferase 20 family.</text>
</comment>
<dbReference type="InterPro" id="IPR003337">
    <property type="entry name" value="Trehalose_PPase"/>
</dbReference>
<sequence>MAPNRLTRVTFKVKADLGIGQNIRITGDTQSLGLFHPKNGLNLVTTPKEYPIWRTNRPVNLPTGVPLSYKYVIVSGGLFQTWEQISAHSRIMIPEGAEMTVTDELHNYEDDEEGVLDLQRYGVENVQVEQSRHEVVDHEVRRSSEPGRSVHPHVRFKLDEEDDVDESNKVGRFGDSSHSKLDETQVDNDMSVKGSSGMLLTTKSEPFMRVNSKLSDADTDDEGPAEKKAAEEADTFPDFPRRLNVRYRMFLVSFNLPVYIKSSGDGDWDITWNQNSISGKSEGSVALDHDVKWVGVVSPNVLIDSDPEAVWKFTDQDKKRITEKLQAMNCVGIFLDKEDYVDHYIRCCLMRYRDIFHNVLNVALSDEDRRRLNDPTLSSKDQSQKSAKQRDKFDGFVKCSKLFARILLDLIMENVTDRDLVWIHDYPLMLVPQLLREGSKSRGLTQRKTPKIIFFLHTPFPTSEIFRSLSVRNELLEGMLGANVVGFHTFDHARHFITSCKRFLGLHFHSQQGGRLVVEHMDRAVLIAISHVGIEKHSLDAAIVSRHAQREAESIRDHHRGKAIIVGMDPLTRLKGVPLKLLAFERLLTDCPTWRNKVVFIQHGLLTLNHTLQAIADNRESDCIAADRAHLEVKQLCERINRVYGPVVIFKEWAVNAWPSIEDRAAIWATADIMISTPIMEGLNLRPLEYAYSHRDPAGVVILSEFSAASRVLNGAIRINCYDINEISEALDQALRMRADERKARRDRDCGYISNRSSAAWTRNIILDIEAWIQNQDDGVGGGAADANQITSEYSSSVVSFDIPMHEGFSQPLVKSEILTSYKRCTKRLIILDYAGTITPRELGNLAVKRDFMGVSKRPLPERVSTMLKNLCADSNNIVFVVSGNSTQVLCSAFEDILNDPSTPLGLSAHSGVKVRWGHIMGGPNVDDDTFTLKGLYKRQEEDGWEYILSGVEDEWSRWMEAADIPALLDDYTWRTGGSSWRQTAVTTSWQFRQADPEWGGMQAAKLENELKQAISKVNVPVEVGRKKHTVELLPKGVDKGKAITYIMEQLESRAGFIPQFCFCIGDDISDETMFSSVLDFMGSNLDAGTNNEQDELNSHFGHAFTCTVGRKPTRAQYYVNDTEQSLDIIEALSQASIGNL</sequence>
<evidence type="ECO:0000313" key="5">
    <source>
        <dbReference type="EMBL" id="CAD9669205.1"/>
    </source>
</evidence>
<accession>A0A7S2RGB1</accession>
<evidence type="ECO:0000256" key="2">
    <source>
        <dbReference type="ARBA" id="ARBA00006330"/>
    </source>
</evidence>
<dbReference type="InterPro" id="IPR001830">
    <property type="entry name" value="Glyco_trans_20"/>
</dbReference>
<dbReference type="SUPFAM" id="SSF53756">
    <property type="entry name" value="UDP-Glycosyltransferase/glycogen phosphorylase"/>
    <property type="match status" value="1"/>
</dbReference>
<protein>
    <recommendedName>
        <fullName evidence="4">CBM20 domain-containing protein</fullName>
    </recommendedName>
</protein>
<dbReference type="PANTHER" id="PTHR10788:SF109">
    <property type="entry name" value="CBM20 DOMAIN-CONTAINING PROTEIN"/>
    <property type="match status" value="1"/>
</dbReference>
<dbReference type="GO" id="GO:0005829">
    <property type="term" value="C:cytosol"/>
    <property type="evidence" value="ECO:0007669"/>
    <property type="project" value="TreeGrafter"/>
</dbReference>
<dbReference type="SUPFAM" id="SSF56784">
    <property type="entry name" value="HAD-like"/>
    <property type="match status" value="1"/>
</dbReference>
<reference evidence="5" key="1">
    <citation type="submission" date="2021-01" db="EMBL/GenBank/DDBJ databases">
        <authorList>
            <person name="Corre E."/>
            <person name="Pelletier E."/>
            <person name="Niang G."/>
            <person name="Scheremetjew M."/>
            <person name="Finn R."/>
            <person name="Kale V."/>
            <person name="Holt S."/>
            <person name="Cochrane G."/>
            <person name="Meng A."/>
            <person name="Brown T."/>
            <person name="Cohen L."/>
        </authorList>
    </citation>
    <scope>NUCLEOTIDE SEQUENCE</scope>
    <source>
        <strain evidence="5">NY070348D</strain>
    </source>
</reference>
<name>A0A7S2RGB1_9STRA</name>
<dbReference type="Pfam" id="PF00686">
    <property type="entry name" value="CBM_20"/>
    <property type="match status" value="1"/>
</dbReference>
<gene>
    <name evidence="5" type="ORF">QSP1433_LOCUS2734</name>
</gene>
<dbReference type="CDD" id="cd05467">
    <property type="entry name" value="CBM20"/>
    <property type="match status" value="1"/>
</dbReference>
<dbReference type="GO" id="GO:2001070">
    <property type="term" value="F:starch binding"/>
    <property type="evidence" value="ECO:0007669"/>
    <property type="project" value="InterPro"/>
</dbReference>
<dbReference type="Gene3D" id="2.60.40.10">
    <property type="entry name" value="Immunoglobulins"/>
    <property type="match status" value="1"/>
</dbReference>
<evidence type="ECO:0000259" key="4">
    <source>
        <dbReference type="PROSITE" id="PS51166"/>
    </source>
</evidence>
<dbReference type="InterPro" id="IPR023214">
    <property type="entry name" value="HAD_sf"/>
</dbReference>
<dbReference type="PROSITE" id="PS51166">
    <property type="entry name" value="CBM20"/>
    <property type="match status" value="1"/>
</dbReference>
<proteinExistence type="inferred from homology"/>
<dbReference type="SMART" id="SM01065">
    <property type="entry name" value="CBM_2"/>
    <property type="match status" value="1"/>
</dbReference>
<dbReference type="Pfam" id="PF00982">
    <property type="entry name" value="Glyco_transf_20"/>
    <property type="match status" value="1"/>
</dbReference>
<evidence type="ECO:0000256" key="1">
    <source>
        <dbReference type="ARBA" id="ARBA00005409"/>
    </source>
</evidence>
<dbReference type="Pfam" id="PF02358">
    <property type="entry name" value="Trehalose_PPase"/>
    <property type="match status" value="1"/>
</dbReference>
<dbReference type="CDD" id="cd03788">
    <property type="entry name" value="GT20_TPS"/>
    <property type="match status" value="1"/>
</dbReference>
<dbReference type="FunFam" id="3.40.50.1000:FF:000052">
    <property type="entry name" value="Alpha,alpha-trehalose-phosphate synthase [UDP-forming] 6"/>
    <property type="match status" value="1"/>
</dbReference>
<dbReference type="GO" id="GO:0005992">
    <property type="term" value="P:trehalose biosynthetic process"/>
    <property type="evidence" value="ECO:0007669"/>
    <property type="project" value="InterPro"/>
</dbReference>
<feature type="domain" description="CBM20" evidence="4">
    <location>
        <begin position="1"/>
        <end position="110"/>
    </location>
</feature>
<feature type="region of interest" description="Disordered" evidence="3">
    <location>
        <begin position="213"/>
        <end position="232"/>
    </location>
</feature>
<dbReference type="GO" id="GO:0004805">
    <property type="term" value="F:trehalose-phosphatase activity"/>
    <property type="evidence" value="ECO:0007669"/>
    <property type="project" value="TreeGrafter"/>
</dbReference>
<dbReference type="PANTHER" id="PTHR10788">
    <property type="entry name" value="TREHALOSE-6-PHOSPHATE SYNTHASE"/>
    <property type="match status" value="1"/>
</dbReference>
<dbReference type="SUPFAM" id="SSF49452">
    <property type="entry name" value="Starch-binding domain-like"/>
    <property type="match status" value="1"/>
</dbReference>
<comment type="similarity">
    <text evidence="2">In the C-terminal section; belongs to the trehalose phosphatase family.</text>
</comment>
<dbReference type="InterPro" id="IPR002044">
    <property type="entry name" value="CBM20"/>
</dbReference>
<dbReference type="InterPro" id="IPR013784">
    <property type="entry name" value="Carb-bd-like_fold"/>
</dbReference>
<dbReference type="Gene3D" id="3.40.50.2000">
    <property type="entry name" value="Glycogen Phosphorylase B"/>
    <property type="match status" value="2"/>
</dbReference>
<organism evidence="5">
    <name type="scientific">Mucochytrium quahogii</name>
    <dbReference type="NCBI Taxonomy" id="96639"/>
    <lineage>
        <taxon>Eukaryota</taxon>
        <taxon>Sar</taxon>
        <taxon>Stramenopiles</taxon>
        <taxon>Bigyra</taxon>
        <taxon>Labyrinthulomycetes</taxon>
        <taxon>Thraustochytrida</taxon>
        <taxon>Thraustochytriidae</taxon>
        <taxon>Mucochytrium</taxon>
    </lineage>
</organism>
<evidence type="ECO:0000256" key="3">
    <source>
        <dbReference type="SAM" id="MobiDB-lite"/>
    </source>
</evidence>